<organism evidence="3 4">
    <name type="scientific">Neoarthrinium moseri</name>
    <dbReference type="NCBI Taxonomy" id="1658444"/>
    <lineage>
        <taxon>Eukaryota</taxon>
        <taxon>Fungi</taxon>
        <taxon>Dikarya</taxon>
        <taxon>Ascomycota</taxon>
        <taxon>Pezizomycotina</taxon>
        <taxon>Sordariomycetes</taxon>
        <taxon>Xylariomycetidae</taxon>
        <taxon>Amphisphaeriales</taxon>
        <taxon>Apiosporaceae</taxon>
        <taxon>Neoarthrinium</taxon>
    </lineage>
</organism>
<keyword evidence="4" id="KW-1185">Reference proteome</keyword>
<feature type="domain" description="J" evidence="2">
    <location>
        <begin position="9"/>
        <end position="75"/>
    </location>
</feature>
<evidence type="ECO:0000259" key="2">
    <source>
        <dbReference type="PROSITE" id="PS50076"/>
    </source>
</evidence>
<dbReference type="SMART" id="SM00271">
    <property type="entry name" value="DnaJ"/>
    <property type="match status" value="1"/>
</dbReference>
<dbReference type="Pfam" id="PF00226">
    <property type="entry name" value="DnaJ"/>
    <property type="match status" value="1"/>
</dbReference>
<feature type="compositionally biased region" description="Basic and acidic residues" evidence="1">
    <location>
        <begin position="722"/>
        <end position="733"/>
    </location>
</feature>
<comment type="caution">
    <text evidence="3">The sequence shown here is derived from an EMBL/GenBank/DDBJ whole genome shotgun (WGS) entry which is preliminary data.</text>
</comment>
<dbReference type="EMBL" id="JAFIMR010000006">
    <property type="protein sequence ID" value="KAI1877467.1"/>
    <property type="molecule type" value="Genomic_DNA"/>
</dbReference>
<dbReference type="PRINTS" id="PR00625">
    <property type="entry name" value="JDOMAIN"/>
</dbReference>
<accession>A0A9P9WRX4</accession>
<sequence>MPKVDATRNYYAELSLPPSASADDIKKQYRKLAMQWHPDRNRGREEEASKKFQIIQSAFEILTDPTQKREYDTARNKTSARFSGSSGVRGNPWANAGAEWAPPPKRAGPTAAGAKTQPRPTPGAARYSNWGTGAARPGNASQKESPTSAKAHYEAWNNMRSSSQRKPPPTPGRAPTSAARDSRPQSRTSDSEGIPRTTSQQQKAKASFGNTTRRAGYTPRSPGLGDEPPVKNNNYFTTRSHTNIFNESSASDARQNQRASAAPDPLAQFRDKPMDDRQSTPYTTPGGEKTSLFDEGANLGRSRSTRASARKSGVDASGTFPFPQQRSSSTPRTSSSNDGGSEDSTRVNTGTDGPSRRTSTNHKPSTRASDRYRPKSAESTTATAGHASSAAAGASASASNGTESQQPGDSSTYATLPTISSPEPYPTKPLNSAKFQSVNAAAYAAMLKVPTRSGAPSVAARKGHSNLYPFEKVLKKNMSSLVEKKCGSTPVKSKEKGVNKHHKINFVSKCDRLGYDTDSDTPNSFAFDSNQSAAGQKRFASSSADNINTQFVNDENLESSWEFKAGGVSPDDAPTPSAKLRSQSGSRLGRRSPTKINRRPVPPRPEAGQGSEDTTKAGFSAEDWGEKIGSEHFFPQPTPSASASPTRRTNSRKNSKPVKVTRGGSAGIVDEDDEIPTATRGWQDEPKPAGAQSPMAMDIDTPPVEKNDDTPKVSQPNGVRNIHVEPSRPEWRAGDLNGNPPPQPPRPTLNTDASAGVPFVGNPVIQSKSAPSTANPYANLNGGSEDSEEFRTTFSDFKNVEPLADPKPTGLQSFADLKTTLPFESQPSSTVPLDKVHPVPPLAFPIAPTAPRLPPTMAITGIRPSAGQWRKYAQEFYVYMEKWESFNQKVLDHFAARQKQMITRRQQHGRVWLDAMQGKDGASVYLADLEQDHDVRKQWARACDDHQARIREFMAFRDRVK</sequence>
<feature type="compositionally biased region" description="Low complexity" evidence="1">
    <location>
        <begin position="639"/>
        <end position="648"/>
    </location>
</feature>
<evidence type="ECO:0000313" key="4">
    <source>
        <dbReference type="Proteomes" id="UP000829685"/>
    </source>
</evidence>
<feature type="compositionally biased region" description="Polar residues" evidence="1">
    <location>
        <begin position="405"/>
        <end position="421"/>
    </location>
</feature>
<feature type="compositionally biased region" description="Polar residues" evidence="1">
    <location>
        <begin position="196"/>
        <end position="213"/>
    </location>
</feature>
<feature type="compositionally biased region" description="Polar residues" evidence="1">
    <location>
        <begin position="764"/>
        <end position="784"/>
    </location>
</feature>
<dbReference type="PANTHER" id="PTHR44029">
    <property type="entry name" value="DNAJ HOMOLOG SUBFAMILY C MEMBER 21"/>
    <property type="match status" value="1"/>
</dbReference>
<proteinExistence type="predicted"/>
<feature type="compositionally biased region" description="Basic and acidic residues" evidence="1">
    <location>
        <begin position="269"/>
        <end position="278"/>
    </location>
</feature>
<dbReference type="InterPro" id="IPR036869">
    <property type="entry name" value="J_dom_sf"/>
</dbReference>
<protein>
    <recommendedName>
        <fullName evidence="2">J domain-containing protein</fullName>
    </recommendedName>
</protein>
<feature type="compositionally biased region" description="Basic residues" evidence="1">
    <location>
        <begin position="588"/>
        <end position="598"/>
    </location>
</feature>
<feature type="compositionally biased region" description="Low complexity" evidence="1">
    <location>
        <begin position="301"/>
        <end position="311"/>
    </location>
</feature>
<reference evidence="3" key="1">
    <citation type="submission" date="2021-03" db="EMBL/GenBank/DDBJ databases">
        <title>Revisited historic fungal species revealed as producer of novel bioactive compounds through whole genome sequencing and comparative genomics.</title>
        <authorList>
            <person name="Vignolle G.A."/>
            <person name="Hochenegger N."/>
            <person name="Mach R.L."/>
            <person name="Mach-Aigner A.R."/>
            <person name="Javad Rahimi M."/>
            <person name="Salim K.A."/>
            <person name="Chan C.M."/>
            <person name="Lim L.B.L."/>
            <person name="Cai F."/>
            <person name="Druzhinina I.S."/>
            <person name="U'Ren J.M."/>
            <person name="Derntl C."/>
        </authorList>
    </citation>
    <scope>NUCLEOTIDE SEQUENCE</scope>
    <source>
        <strain evidence="3">TUCIM 5799</strain>
    </source>
</reference>
<dbReference type="InterPro" id="IPR001623">
    <property type="entry name" value="DnaJ_domain"/>
</dbReference>
<dbReference type="PANTHER" id="PTHR44029:SF1">
    <property type="entry name" value="DNAJ HOMOLOG SUBFAMILY C MEMBER 21"/>
    <property type="match status" value="1"/>
</dbReference>
<feature type="compositionally biased region" description="Basic and acidic residues" evidence="1">
    <location>
        <begin position="66"/>
        <end position="75"/>
    </location>
</feature>
<feature type="region of interest" description="Disordered" evidence="1">
    <location>
        <begin position="563"/>
        <end position="790"/>
    </location>
</feature>
<feature type="compositionally biased region" description="Low complexity" evidence="1">
    <location>
        <begin position="323"/>
        <end position="336"/>
    </location>
</feature>
<dbReference type="GO" id="GO:0005737">
    <property type="term" value="C:cytoplasm"/>
    <property type="evidence" value="ECO:0007669"/>
    <property type="project" value="TreeGrafter"/>
</dbReference>
<feature type="compositionally biased region" description="Polar residues" evidence="1">
    <location>
        <begin position="346"/>
        <end position="367"/>
    </location>
</feature>
<feature type="compositionally biased region" description="Polar residues" evidence="1">
    <location>
        <begin position="231"/>
        <end position="259"/>
    </location>
</feature>
<dbReference type="Proteomes" id="UP000829685">
    <property type="component" value="Unassembled WGS sequence"/>
</dbReference>
<dbReference type="PROSITE" id="PS50076">
    <property type="entry name" value="DNAJ_2"/>
    <property type="match status" value="1"/>
</dbReference>
<dbReference type="SUPFAM" id="SSF46565">
    <property type="entry name" value="Chaperone J-domain"/>
    <property type="match status" value="1"/>
</dbReference>
<name>A0A9P9WRX4_9PEZI</name>
<dbReference type="InterPro" id="IPR051964">
    <property type="entry name" value="Chaperone_stress_response"/>
</dbReference>
<feature type="region of interest" description="Disordered" evidence="1">
    <location>
        <begin position="65"/>
        <end position="431"/>
    </location>
</feature>
<dbReference type="CDD" id="cd06257">
    <property type="entry name" value="DnaJ"/>
    <property type="match status" value="1"/>
</dbReference>
<gene>
    <name evidence="3" type="ORF">JX265_003475</name>
</gene>
<dbReference type="Gene3D" id="1.10.287.110">
    <property type="entry name" value="DnaJ domain"/>
    <property type="match status" value="1"/>
</dbReference>
<evidence type="ECO:0000313" key="3">
    <source>
        <dbReference type="EMBL" id="KAI1877467.1"/>
    </source>
</evidence>
<dbReference type="InterPro" id="IPR018253">
    <property type="entry name" value="DnaJ_domain_CS"/>
</dbReference>
<dbReference type="AlphaFoldDB" id="A0A9P9WRX4"/>
<feature type="compositionally biased region" description="Polar residues" evidence="1">
    <location>
        <begin position="139"/>
        <end position="148"/>
    </location>
</feature>
<feature type="compositionally biased region" description="Polar residues" evidence="1">
    <location>
        <begin position="76"/>
        <end position="88"/>
    </location>
</feature>
<evidence type="ECO:0000256" key="1">
    <source>
        <dbReference type="SAM" id="MobiDB-lite"/>
    </source>
</evidence>
<feature type="compositionally biased region" description="Low complexity" evidence="1">
    <location>
        <begin position="377"/>
        <end position="404"/>
    </location>
</feature>
<dbReference type="PROSITE" id="PS00636">
    <property type="entry name" value="DNAJ_1"/>
    <property type="match status" value="1"/>
</dbReference>